<comment type="caution">
    <text evidence="5">The sequence shown here is derived from an EMBL/GenBank/DDBJ whole genome shotgun (WGS) entry which is preliminary data.</text>
</comment>
<feature type="repeat" description="ANK" evidence="3">
    <location>
        <begin position="787"/>
        <end position="819"/>
    </location>
</feature>
<dbReference type="SUPFAM" id="SSF53756">
    <property type="entry name" value="UDP-Glycosyltransferase/glycogen phosphorylase"/>
    <property type="match status" value="1"/>
</dbReference>
<feature type="region of interest" description="Disordered" evidence="4">
    <location>
        <begin position="1"/>
        <end position="22"/>
    </location>
</feature>
<sequence>MKRTHPEAFGHEPSMPSTSGSESQCINVMFLCEEWMSSKGGLPTFNREFAISLAKISIGEIKVHCYVSRSSESDREDARKNNVNLITATSIPGTSDPLDWLMVPPTELSHPDIVIGHSRKFGIPAWCIVKTTNCKWVQFVHVFCEDLGKYKQADAENTDTIEDNEKKHKSEIALCKAANAVVAVGTRLQQKYSRCLPDREVHVITPGISEKFTTLSEQKVGKVTHDQDEFHIFVFGRGTFEDLSLKGYDVIADAVGSLGEKFKMTFVGSPEGQHRKIEDWLLQTTRITRDQVTIRGYCDQEELKTMFLEADLVALPSPTEGFGLVALEAISAGVPVLVTSKSGIAKALEKVEGGHLAVVKSGNREEWLQKITQLSMQNPDERCDGAVRLREEYHKIYSWDTQCAKFKEFVQSLTDRSASAAAVGSNDSATLATGGSLKGLKQMPSFFLDSMQASKFGTVVMGGKTADVDNSGEECQPAEIKEWNLLHSAAEGGDVSIIEMMLSLGFDVNSKDSLGTTPLMVAAAKGKKQAVDFLLTKGADPSLRTLIGRNLLHAAVEGGDVSIVETVLSLGIPVDSTDKDGLTPSMIAVSVLSNNKLETLEFLLRNGADPLLKNENGRNVLFISAQYGCTDVIQRLLLFGLDIDSRDDEGHTSLMCAAALAKSQAVNCFLANGADPTLTANNGWSLLHFACQGGNTTIIETFLSRGLDVNIKDTYRGLTPLAVSILYKKLDAIKYLLQKGADPSLELGIFPVNMIQLIMIAMQSASSIDIIEACLSNGLDINVQTREGLTPLMTAAYLNNPAVLDFLLLNGADPSLRDNSGRNVLHYAAEGGAITVIEKCLSRGLDIESKDHEGKTPIMLAASSVKTEAVKFLLQRSLNNQGI</sequence>
<dbReference type="InterPro" id="IPR050889">
    <property type="entry name" value="Dendritic_Spine_Reg/Scaffold"/>
</dbReference>
<dbReference type="PROSITE" id="PS50297">
    <property type="entry name" value="ANK_REP_REGION"/>
    <property type="match status" value="8"/>
</dbReference>
<dbReference type="Pfam" id="PF00023">
    <property type="entry name" value="Ank"/>
    <property type="match status" value="1"/>
</dbReference>
<organism evidence="5 6">
    <name type="scientific">Porites lobata</name>
    <dbReference type="NCBI Taxonomy" id="104759"/>
    <lineage>
        <taxon>Eukaryota</taxon>
        <taxon>Metazoa</taxon>
        <taxon>Cnidaria</taxon>
        <taxon>Anthozoa</taxon>
        <taxon>Hexacorallia</taxon>
        <taxon>Scleractinia</taxon>
        <taxon>Fungiina</taxon>
        <taxon>Poritidae</taxon>
        <taxon>Porites</taxon>
    </lineage>
</organism>
<dbReference type="Gene3D" id="3.40.50.2000">
    <property type="entry name" value="Glycogen Phosphorylase B"/>
    <property type="match status" value="2"/>
</dbReference>
<evidence type="ECO:0000256" key="3">
    <source>
        <dbReference type="PROSITE-ProRule" id="PRU00023"/>
    </source>
</evidence>
<dbReference type="SUPFAM" id="SSF48403">
    <property type="entry name" value="Ankyrin repeat"/>
    <property type="match status" value="2"/>
</dbReference>
<keyword evidence="6" id="KW-1185">Reference proteome</keyword>
<reference evidence="5 6" key="1">
    <citation type="submission" date="2022-05" db="EMBL/GenBank/DDBJ databases">
        <authorList>
            <consortium name="Genoscope - CEA"/>
            <person name="William W."/>
        </authorList>
    </citation>
    <scope>NUCLEOTIDE SEQUENCE [LARGE SCALE GENOMIC DNA]</scope>
</reference>
<feature type="repeat" description="ANK" evidence="3">
    <location>
        <begin position="682"/>
        <end position="714"/>
    </location>
</feature>
<evidence type="ECO:0000256" key="1">
    <source>
        <dbReference type="ARBA" id="ARBA00022737"/>
    </source>
</evidence>
<dbReference type="Pfam" id="PF12796">
    <property type="entry name" value="Ank_2"/>
    <property type="match status" value="3"/>
</dbReference>
<dbReference type="CDD" id="cd03801">
    <property type="entry name" value="GT4_PimA-like"/>
    <property type="match status" value="1"/>
</dbReference>
<dbReference type="InterPro" id="IPR002110">
    <property type="entry name" value="Ankyrin_rpt"/>
</dbReference>
<evidence type="ECO:0000313" key="6">
    <source>
        <dbReference type="Proteomes" id="UP001159405"/>
    </source>
</evidence>
<feature type="repeat" description="ANK" evidence="3">
    <location>
        <begin position="616"/>
        <end position="648"/>
    </location>
</feature>
<name>A0ABN8NH76_9CNID</name>
<feature type="compositionally biased region" description="Basic and acidic residues" evidence="4">
    <location>
        <begin position="1"/>
        <end position="10"/>
    </location>
</feature>
<gene>
    <name evidence="5" type="ORF">PLOB_00016741</name>
</gene>
<dbReference type="Gene3D" id="1.25.40.20">
    <property type="entry name" value="Ankyrin repeat-containing domain"/>
    <property type="match status" value="3"/>
</dbReference>
<evidence type="ECO:0000256" key="2">
    <source>
        <dbReference type="ARBA" id="ARBA00023043"/>
    </source>
</evidence>
<feature type="repeat" description="ANK" evidence="3">
    <location>
        <begin position="820"/>
        <end position="852"/>
    </location>
</feature>
<feature type="repeat" description="ANK" evidence="3">
    <location>
        <begin position="547"/>
        <end position="579"/>
    </location>
</feature>
<dbReference type="SMART" id="SM00248">
    <property type="entry name" value="ANK"/>
    <property type="match status" value="12"/>
</dbReference>
<dbReference type="PANTHER" id="PTHR24166:SF48">
    <property type="entry name" value="PROTEIN VAPYRIN"/>
    <property type="match status" value="1"/>
</dbReference>
<feature type="repeat" description="ANK" evidence="3">
    <location>
        <begin position="514"/>
        <end position="546"/>
    </location>
</feature>
<feature type="repeat" description="ANK" evidence="3">
    <location>
        <begin position="481"/>
        <end position="513"/>
    </location>
</feature>
<dbReference type="Pfam" id="PF20706">
    <property type="entry name" value="GT4-conflict"/>
    <property type="match status" value="1"/>
</dbReference>
<dbReference type="EMBL" id="CALNXK010000020">
    <property type="protein sequence ID" value="CAH3107581.1"/>
    <property type="molecule type" value="Genomic_DNA"/>
</dbReference>
<protein>
    <submittedName>
        <fullName evidence="5">Uncharacterized protein</fullName>
    </submittedName>
</protein>
<dbReference type="Proteomes" id="UP001159405">
    <property type="component" value="Unassembled WGS sequence"/>
</dbReference>
<dbReference type="PANTHER" id="PTHR24166">
    <property type="entry name" value="ROLLING PEBBLES, ISOFORM B"/>
    <property type="match status" value="1"/>
</dbReference>
<keyword evidence="2 3" id="KW-0040">ANK repeat</keyword>
<dbReference type="InterPro" id="IPR036770">
    <property type="entry name" value="Ankyrin_rpt-contain_sf"/>
</dbReference>
<accession>A0ABN8NH76</accession>
<proteinExistence type="predicted"/>
<feature type="repeat" description="ANK" evidence="3">
    <location>
        <begin position="716"/>
        <end position="748"/>
    </location>
</feature>
<evidence type="ECO:0000313" key="5">
    <source>
        <dbReference type="EMBL" id="CAH3107581.1"/>
    </source>
</evidence>
<keyword evidence="1" id="KW-0677">Repeat</keyword>
<evidence type="ECO:0000256" key="4">
    <source>
        <dbReference type="SAM" id="MobiDB-lite"/>
    </source>
</evidence>
<dbReference type="PROSITE" id="PS50088">
    <property type="entry name" value="ANK_REPEAT"/>
    <property type="match status" value="8"/>
</dbReference>